<feature type="domain" description="Glycosyltransferase subfamily 4-like N-terminal" evidence="2">
    <location>
        <begin position="20"/>
        <end position="193"/>
    </location>
</feature>
<feature type="domain" description="Glycosyl transferase family 1" evidence="1">
    <location>
        <begin position="206"/>
        <end position="357"/>
    </location>
</feature>
<dbReference type="RefSeq" id="WP_259414764.1">
    <property type="nucleotide sequence ID" value="NZ_JANWGH010000002.1"/>
</dbReference>
<dbReference type="Pfam" id="PF13439">
    <property type="entry name" value="Glyco_transf_4"/>
    <property type="match status" value="1"/>
</dbReference>
<dbReference type="PANTHER" id="PTHR12526">
    <property type="entry name" value="GLYCOSYLTRANSFERASE"/>
    <property type="match status" value="1"/>
</dbReference>
<dbReference type="SUPFAM" id="SSF53756">
    <property type="entry name" value="UDP-Glycosyltransferase/glycogen phosphorylase"/>
    <property type="match status" value="1"/>
</dbReference>
<organism evidence="3 4">
    <name type="scientific">Algoriphagus limi</name>
    <dbReference type="NCBI Taxonomy" id="2975273"/>
    <lineage>
        <taxon>Bacteria</taxon>
        <taxon>Pseudomonadati</taxon>
        <taxon>Bacteroidota</taxon>
        <taxon>Cytophagia</taxon>
        <taxon>Cytophagales</taxon>
        <taxon>Cyclobacteriaceae</taxon>
        <taxon>Algoriphagus</taxon>
    </lineage>
</organism>
<accession>A0ABT2G743</accession>
<proteinExistence type="predicted"/>
<keyword evidence="4" id="KW-1185">Reference proteome</keyword>
<evidence type="ECO:0000259" key="2">
    <source>
        <dbReference type="Pfam" id="PF13439"/>
    </source>
</evidence>
<protein>
    <submittedName>
        <fullName evidence="3">Glycosyltransferase family 4 protein</fullName>
    </submittedName>
</protein>
<evidence type="ECO:0000313" key="4">
    <source>
        <dbReference type="Proteomes" id="UP001206788"/>
    </source>
</evidence>
<dbReference type="CDD" id="cd03801">
    <property type="entry name" value="GT4_PimA-like"/>
    <property type="match status" value="1"/>
</dbReference>
<dbReference type="Gene3D" id="3.40.50.2000">
    <property type="entry name" value="Glycogen Phosphorylase B"/>
    <property type="match status" value="2"/>
</dbReference>
<name>A0ABT2G743_9BACT</name>
<dbReference type="Proteomes" id="UP001206788">
    <property type="component" value="Unassembled WGS sequence"/>
</dbReference>
<sequence length="381" mass="42924">MKKSLSILLIIKSLPWKFKGGIQTHTWDLARALQEKGHSVTILTGGAFLKSSQTKMIEEIQIQEIPFFPGRYVPMISFLAEEWAFNLAAKKWVKKHHRDFEIIHAQGRSGYLLYQIREIKSKLVQTLHGLTSLESKSGRNFNEWTHANVVKHWERNMVNEAALSIAVSKDLKNQLTPKSKSEQIKVIPNGINAQGMISISSAQTVDRFVFVGRLHPVKGLLPILEALAKSEEKIFLDIIGSGPQEKEILYKIEDLGLSSQVRLLGERDNQVIKYLLPYYRGLLLPSVYESQGIVLLEANLAGIPVVVSDLASIRESISHGRDGFLCDPKNPESFISAMAFLNNNPQLARKMGELGRENVLENFTWEKIASQTLDCYYKIAG</sequence>
<evidence type="ECO:0000313" key="3">
    <source>
        <dbReference type="EMBL" id="MCS5491101.1"/>
    </source>
</evidence>
<dbReference type="Pfam" id="PF00534">
    <property type="entry name" value="Glycos_transf_1"/>
    <property type="match status" value="1"/>
</dbReference>
<reference evidence="3 4" key="1">
    <citation type="submission" date="2022-08" db="EMBL/GenBank/DDBJ databases">
        <title>Algoriphagus sp. CAU 1643 isolated from mud.</title>
        <authorList>
            <person name="Kim W."/>
        </authorList>
    </citation>
    <scope>NUCLEOTIDE SEQUENCE [LARGE SCALE GENOMIC DNA]</scope>
    <source>
        <strain evidence="3 4">CAU 1643</strain>
    </source>
</reference>
<dbReference type="InterPro" id="IPR028098">
    <property type="entry name" value="Glyco_trans_4-like_N"/>
</dbReference>
<comment type="caution">
    <text evidence="3">The sequence shown here is derived from an EMBL/GenBank/DDBJ whole genome shotgun (WGS) entry which is preliminary data.</text>
</comment>
<evidence type="ECO:0000259" key="1">
    <source>
        <dbReference type="Pfam" id="PF00534"/>
    </source>
</evidence>
<dbReference type="PANTHER" id="PTHR12526:SF638">
    <property type="entry name" value="SPORE COAT PROTEIN SA"/>
    <property type="match status" value="1"/>
</dbReference>
<dbReference type="InterPro" id="IPR001296">
    <property type="entry name" value="Glyco_trans_1"/>
</dbReference>
<gene>
    <name evidence="3" type="ORF">NY014_11705</name>
</gene>
<dbReference type="EMBL" id="JANWGH010000002">
    <property type="protein sequence ID" value="MCS5491101.1"/>
    <property type="molecule type" value="Genomic_DNA"/>
</dbReference>